<gene>
    <name evidence="8" type="ORF">UFOPK3674_00157</name>
</gene>
<dbReference type="PANTHER" id="PTHR43713">
    <property type="entry name" value="GLUTAMATE-1-SEMIALDEHYDE 2,1-AMINOMUTASE"/>
    <property type="match status" value="1"/>
</dbReference>
<dbReference type="NCBIfam" id="NF000818">
    <property type="entry name" value="PRK00062.1"/>
    <property type="match status" value="1"/>
</dbReference>
<protein>
    <recommendedName>
        <fullName evidence="4">glutamate-1-semialdehyde 2,1-aminomutase</fullName>
        <ecNumber evidence="4">5.4.3.8</ecNumber>
    </recommendedName>
</protein>
<dbReference type="HAMAP" id="MF_00375">
    <property type="entry name" value="HemL_aminotrans_3"/>
    <property type="match status" value="1"/>
</dbReference>
<dbReference type="SUPFAM" id="SSF53383">
    <property type="entry name" value="PLP-dependent transferases"/>
    <property type="match status" value="1"/>
</dbReference>
<dbReference type="NCBIfam" id="TIGR00713">
    <property type="entry name" value="hemL"/>
    <property type="match status" value="1"/>
</dbReference>
<dbReference type="Gene3D" id="3.40.640.10">
    <property type="entry name" value="Type I PLP-dependent aspartate aminotransferase-like (Major domain)"/>
    <property type="match status" value="1"/>
</dbReference>
<dbReference type="EMBL" id="CAFBMX010000001">
    <property type="protein sequence ID" value="CAB4914759.1"/>
    <property type="molecule type" value="Genomic_DNA"/>
</dbReference>
<comment type="cofactor">
    <cofactor evidence="1">
        <name>pyridoxal 5'-phosphate</name>
        <dbReference type="ChEBI" id="CHEBI:597326"/>
    </cofactor>
</comment>
<dbReference type="AlphaFoldDB" id="A0A6J7HGH5"/>
<sequence length="427" mass="44413">MAATLRDTRSAELYERAVKYLPGGVNSPVRAMRAIGRDPLFIERGAGAELTDIDGNTYIDYVCSWGPLILGHAHPAVLEAITQTAALGTTFGAPTAREVDLAEELSRRMPAIEMLRMTSSGTEAAMSAIRLARAVTGREKLLKFAGAYHGHVDGLLAQAGSGLATAGQPSSPGVPATATAATVIVPWNDPAAVERALAEHEFAAILAEPYPANMGLVLPATGFLELLSARASETGALLIFDEVITGLRIARGGAQELTGVLPDITVMGKIVGGGLPAGAYGGSRDLMERIAPAGDVYQAGTLSGNPLAVAAALATLAQLDESAYLRLQATTQQLADGLRDAAGDVPVQVAHTTGLLTVFFSEEPVRDYAGAAACDTGRYAAWCRALLARGVYPPPSQFEAWFPSLAHTAEHVERTLEAAAAAFAEVA</sequence>
<dbReference type="InterPro" id="IPR015421">
    <property type="entry name" value="PyrdxlP-dep_Trfase_major"/>
</dbReference>
<dbReference type="InterPro" id="IPR005814">
    <property type="entry name" value="Aminotrans_3"/>
</dbReference>
<evidence type="ECO:0000256" key="2">
    <source>
        <dbReference type="ARBA" id="ARBA00004819"/>
    </source>
</evidence>
<accession>A0A6J7HGH5</accession>
<dbReference type="PROSITE" id="PS00600">
    <property type="entry name" value="AA_TRANSFER_CLASS_3"/>
    <property type="match status" value="1"/>
</dbReference>
<comment type="similarity">
    <text evidence="3">Belongs to the class-III pyridoxal-phosphate-dependent aminotransferase family. HemL subfamily.</text>
</comment>
<dbReference type="UniPathway" id="UPA00251">
    <property type="reaction ID" value="UER00317"/>
</dbReference>
<dbReference type="GO" id="GO:0030170">
    <property type="term" value="F:pyridoxal phosphate binding"/>
    <property type="evidence" value="ECO:0007669"/>
    <property type="project" value="InterPro"/>
</dbReference>
<organism evidence="8">
    <name type="scientific">freshwater metagenome</name>
    <dbReference type="NCBI Taxonomy" id="449393"/>
    <lineage>
        <taxon>unclassified sequences</taxon>
        <taxon>metagenomes</taxon>
        <taxon>ecological metagenomes</taxon>
    </lineage>
</organism>
<evidence type="ECO:0000256" key="5">
    <source>
        <dbReference type="ARBA" id="ARBA00022898"/>
    </source>
</evidence>
<keyword evidence="6" id="KW-0413">Isomerase</keyword>
<dbReference type="CDD" id="cd00610">
    <property type="entry name" value="OAT_like"/>
    <property type="match status" value="1"/>
</dbReference>
<dbReference type="GO" id="GO:0006782">
    <property type="term" value="P:protoporphyrinogen IX biosynthetic process"/>
    <property type="evidence" value="ECO:0007669"/>
    <property type="project" value="UniProtKB-UniPathway"/>
</dbReference>
<dbReference type="FunFam" id="3.40.640.10:FF:000021">
    <property type="entry name" value="Glutamate-1-semialdehyde 2,1-aminomutase"/>
    <property type="match status" value="1"/>
</dbReference>
<comment type="pathway">
    <text evidence="2">Porphyrin-containing compound metabolism; protoporphyrin-IX biosynthesis; 5-aminolevulinate from L-glutamyl-tRNA(Glu): step 2/2.</text>
</comment>
<evidence type="ECO:0000256" key="3">
    <source>
        <dbReference type="ARBA" id="ARBA00008981"/>
    </source>
</evidence>
<dbReference type="EC" id="5.4.3.8" evidence="4"/>
<reference evidence="8" key="1">
    <citation type="submission" date="2020-05" db="EMBL/GenBank/DDBJ databases">
        <authorList>
            <person name="Chiriac C."/>
            <person name="Salcher M."/>
            <person name="Ghai R."/>
            <person name="Kavagutti S V."/>
        </authorList>
    </citation>
    <scope>NUCLEOTIDE SEQUENCE</scope>
</reference>
<evidence type="ECO:0000256" key="4">
    <source>
        <dbReference type="ARBA" id="ARBA00012143"/>
    </source>
</evidence>
<dbReference type="InterPro" id="IPR004639">
    <property type="entry name" value="4pyrrol_synth_GluAld_NH2Trfase"/>
</dbReference>
<dbReference type="PANTHER" id="PTHR43713:SF3">
    <property type="entry name" value="GLUTAMATE-1-SEMIALDEHYDE 2,1-AMINOMUTASE 1, CHLOROPLASTIC-RELATED"/>
    <property type="match status" value="1"/>
</dbReference>
<dbReference type="Pfam" id="PF00202">
    <property type="entry name" value="Aminotran_3"/>
    <property type="match status" value="1"/>
</dbReference>
<proteinExistence type="inferred from homology"/>
<dbReference type="InterPro" id="IPR015422">
    <property type="entry name" value="PyrdxlP-dep_Trfase_small"/>
</dbReference>
<evidence type="ECO:0000256" key="1">
    <source>
        <dbReference type="ARBA" id="ARBA00001933"/>
    </source>
</evidence>
<dbReference type="InterPro" id="IPR015424">
    <property type="entry name" value="PyrdxlP-dep_Trfase"/>
</dbReference>
<dbReference type="InterPro" id="IPR049704">
    <property type="entry name" value="Aminotrans_3_PPA_site"/>
</dbReference>
<evidence type="ECO:0000313" key="8">
    <source>
        <dbReference type="EMBL" id="CAB4914759.1"/>
    </source>
</evidence>
<keyword evidence="7" id="KW-0627">Porphyrin biosynthesis</keyword>
<name>A0A6J7HGH5_9ZZZZ</name>
<evidence type="ECO:0000256" key="7">
    <source>
        <dbReference type="ARBA" id="ARBA00023244"/>
    </source>
</evidence>
<keyword evidence="5" id="KW-0663">Pyridoxal phosphate</keyword>
<dbReference type="Gene3D" id="3.90.1150.10">
    <property type="entry name" value="Aspartate Aminotransferase, domain 1"/>
    <property type="match status" value="1"/>
</dbReference>
<dbReference type="GO" id="GO:0008483">
    <property type="term" value="F:transaminase activity"/>
    <property type="evidence" value="ECO:0007669"/>
    <property type="project" value="InterPro"/>
</dbReference>
<dbReference type="GO" id="GO:0042286">
    <property type="term" value="F:glutamate-1-semialdehyde 2,1-aminomutase activity"/>
    <property type="evidence" value="ECO:0007669"/>
    <property type="project" value="UniProtKB-EC"/>
</dbReference>
<evidence type="ECO:0000256" key="6">
    <source>
        <dbReference type="ARBA" id="ARBA00023235"/>
    </source>
</evidence>